<protein>
    <submittedName>
        <fullName evidence="1">Uncharacterized protein</fullName>
    </submittedName>
</protein>
<comment type="caution">
    <text evidence="1">The sequence shown here is derived from an EMBL/GenBank/DDBJ whole genome shotgun (WGS) entry which is preliminary data.</text>
</comment>
<name>A0A834XC57_9FABA</name>
<accession>A0A834XC57</accession>
<keyword evidence="3" id="KW-1185">Reference proteome</keyword>
<evidence type="ECO:0000313" key="1">
    <source>
        <dbReference type="EMBL" id="KAF7842052.1"/>
    </source>
</evidence>
<dbReference type="EMBL" id="JAAIUW010000002">
    <property type="protein sequence ID" value="KAF7842074.1"/>
    <property type="molecule type" value="Genomic_DNA"/>
</dbReference>
<reference evidence="1" key="1">
    <citation type="submission" date="2020-09" db="EMBL/GenBank/DDBJ databases">
        <title>Genome-Enabled Discovery of Anthraquinone Biosynthesis in Senna tora.</title>
        <authorList>
            <person name="Kang S.-H."/>
            <person name="Pandey R.P."/>
            <person name="Lee C.-M."/>
            <person name="Sim J.-S."/>
            <person name="Jeong J.-T."/>
            <person name="Choi B.-S."/>
            <person name="Jung M."/>
            <person name="Ginzburg D."/>
            <person name="Zhao K."/>
            <person name="Won S.Y."/>
            <person name="Oh T.-J."/>
            <person name="Yu Y."/>
            <person name="Kim N.-H."/>
            <person name="Lee O.R."/>
            <person name="Lee T.-H."/>
            <person name="Bashyal P."/>
            <person name="Kim T.-S."/>
            <person name="Lee W.-H."/>
            <person name="Kawkins C."/>
            <person name="Kim C.-K."/>
            <person name="Kim J.S."/>
            <person name="Ahn B.O."/>
            <person name="Rhee S.Y."/>
            <person name="Sohng J.K."/>
        </authorList>
    </citation>
    <scope>NUCLEOTIDE SEQUENCE</scope>
    <source>
        <tissue evidence="1">Leaf</tissue>
    </source>
</reference>
<organism evidence="1 3">
    <name type="scientific">Senna tora</name>
    <dbReference type="NCBI Taxonomy" id="362788"/>
    <lineage>
        <taxon>Eukaryota</taxon>
        <taxon>Viridiplantae</taxon>
        <taxon>Streptophyta</taxon>
        <taxon>Embryophyta</taxon>
        <taxon>Tracheophyta</taxon>
        <taxon>Spermatophyta</taxon>
        <taxon>Magnoliopsida</taxon>
        <taxon>eudicotyledons</taxon>
        <taxon>Gunneridae</taxon>
        <taxon>Pentapetalae</taxon>
        <taxon>rosids</taxon>
        <taxon>fabids</taxon>
        <taxon>Fabales</taxon>
        <taxon>Fabaceae</taxon>
        <taxon>Caesalpinioideae</taxon>
        <taxon>Cassia clade</taxon>
        <taxon>Senna</taxon>
    </lineage>
</organism>
<dbReference type="EMBL" id="JAAIUW010000002">
    <property type="protein sequence ID" value="KAF7842052.1"/>
    <property type="molecule type" value="Genomic_DNA"/>
</dbReference>
<proteinExistence type="predicted"/>
<sequence>MAAYFGTYETIFWGLLEKSENDMTKKFLHDMIERKLLKMLSI</sequence>
<evidence type="ECO:0000313" key="3">
    <source>
        <dbReference type="Proteomes" id="UP000634136"/>
    </source>
</evidence>
<gene>
    <name evidence="1" type="ORF">G2W53_004350</name>
    <name evidence="2" type="ORF">G2W53_004372</name>
</gene>
<dbReference type="AlphaFoldDB" id="A0A834XC57"/>
<evidence type="ECO:0000313" key="2">
    <source>
        <dbReference type="EMBL" id="KAF7842074.1"/>
    </source>
</evidence>
<dbReference type="Proteomes" id="UP000634136">
    <property type="component" value="Unassembled WGS sequence"/>
</dbReference>